<gene>
    <name evidence="3" type="ORF">CB5_LOCUS22351</name>
</gene>
<sequence>MEDEDADPVITRMATTTTTTTTTTGAQNHPPSAVQSSSSSSLQGSNPPPAGAGGGGGGGGQASRKGMSYSQPLGRDAAISGSARRTALRKHSLDDDRVASGGNSSHPFFLFESAAAAADAPRSFSYPHYYSSSPPPPSPTTTTPIPATNSDSLPRCPRTTTTTPTPTSSAAAAEEAADRLRRGAGDAPGVHGSGGGAGIFRVPLRAAMHPGPPPPLELRPHPLRETQAGSFLRAVACEPRRGQLWAGAESGLRVWDLAEVFGGWGPGEARRGDEESAPFRESAPTSPAMCLVVDAATGLIWSGHRDGKIRSWKIEQPKAHQDASEDGAAPVQFREGLSWQAHHRSPVLSMIITCYGELWSGSEGGVIKAWPWDAIEKSLSLTMEERHMAALLVERSYVDLRSQVTVGGVCSLPASDIKYMVADNSRSKVWSASSLTFALWDARSRDLLKVFA</sequence>
<dbReference type="Gene3D" id="2.130.10.10">
    <property type="entry name" value="YVTN repeat-like/Quinoprotein amine dehydrogenase"/>
    <property type="match status" value="1"/>
</dbReference>
<dbReference type="AlphaFoldDB" id="A0A6V7Q7Y7"/>
<dbReference type="PANTHER" id="PTHR11200:SF300">
    <property type="entry name" value="TYPE II INOSITOL 1,4,5-TRISPHOSPHATE 5-PHOSPHATASE"/>
    <property type="match status" value="1"/>
</dbReference>
<name>A0A6V7Q7Y7_ANACO</name>
<dbReference type="InterPro" id="IPR036322">
    <property type="entry name" value="WD40_repeat_dom_sf"/>
</dbReference>
<dbReference type="Pfam" id="PF23754">
    <property type="entry name" value="Beta-prop_IP5PC_F"/>
    <property type="match status" value="1"/>
</dbReference>
<feature type="compositionally biased region" description="Low complexity" evidence="1">
    <location>
        <begin position="15"/>
        <end position="45"/>
    </location>
</feature>
<feature type="region of interest" description="Disordered" evidence="1">
    <location>
        <begin position="1"/>
        <end position="100"/>
    </location>
</feature>
<dbReference type="InterPro" id="IPR015943">
    <property type="entry name" value="WD40/YVTN_repeat-like_dom_sf"/>
</dbReference>
<reference evidence="3" key="1">
    <citation type="submission" date="2020-07" db="EMBL/GenBank/DDBJ databases">
        <authorList>
            <person name="Lin J."/>
        </authorList>
    </citation>
    <scope>NUCLEOTIDE SEQUENCE</scope>
</reference>
<evidence type="ECO:0000259" key="2">
    <source>
        <dbReference type="Pfam" id="PF23754"/>
    </source>
</evidence>
<protein>
    <recommendedName>
        <fullName evidence="2">IP5PC-F beta-propeller domain-containing protein</fullName>
    </recommendedName>
</protein>
<feature type="domain" description="IP5PC-F beta-propeller" evidence="2">
    <location>
        <begin position="223"/>
        <end position="451"/>
    </location>
</feature>
<dbReference type="EMBL" id="LR862133">
    <property type="protein sequence ID" value="CAD1839140.1"/>
    <property type="molecule type" value="Genomic_DNA"/>
</dbReference>
<dbReference type="GO" id="GO:0046856">
    <property type="term" value="P:phosphatidylinositol dephosphorylation"/>
    <property type="evidence" value="ECO:0007669"/>
    <property type="project" value="InterPro"/>
</dbReference>
<dbReference type="PANTHER" id="PTHR11200">
    <property type="entry name" value="INOSITOL 5-PHOSPHATASE"/>
    <property type="match status" value="1"/>
</dbReference>
<evidence type="ECO:0000313" key="3">
    <source>
        <dbReference type="EMBL" id="CAD1839140.1"/>
    </source>
</evidence>
<dbReference type="InterPro" id="IPR046985">
    <property type="entry name" value="IP5"/>
</dbReference>
<evidence type="ECO:0000256" key="1">
    <source>
        <dbReference type="SAM" id="MobiDB-lite"/>
    </source>
</evidence>
<accession>A0A6V7Q7Y7</accession>
<dbReference type="SUPFAM" id="SSF50978">
    <property type="entry name" value="WD40 repeat-like"/>
    <property type="match status" value="1"/>
</dbReference>
<feature type="compositionally biased region" description="Low complexity" evidence="1">
    <location>
        <begin position="140"/>
        <end position="174"/>
    </location>
</feature>
<organism evidence="3">
    <name type="scientific">Ananas comosus var. bracteatus</name>
    <name type="common">red pineapple</name>
    <dbReference type="NCBI Taxonomy" id="296719"/>
    <lineage>
        <taxon>Eukaryota</taxon>
        <taxon>Viridiplantae</taxon>
        <taxon>Streptophyta</taxon>
        <taxon>Embryophyta</taxon>
        <taxon>Tracheophyta</taxon>
        <taxon>Spermatophyta</taxon>
        <taxon>Magnoliopsida</taxon>
        <taxon>Liliopsida</taxon>
        <taxon>Poales</taxon>
        <taxon>Bromeliaceae</taxon>
        <taxon>Bromelioideae</taxon>
        <taxon>Ananas</taxon>
    </lineage>
</organism>
<proteinExistence type="predicted"/>
<feature type="region of interest" description="Disordered" evidence="1">
    <location>
        <begin position="128"/>
        <end position="196"/>
    </location>
</feature>
<feature type="compositionally biased region" description="Gly residues" evidence="1">
    <location>
        <begin position="51"/>
        <end position="61"/>
    </location>
</feature>
<dbReference type="GO" id="GO:0004439">
    <property type="term" value="F:phosphatidylinositol-4,5-bisphosphate 5-phosphatase activity"/>
    <property type="evidence" value="ECO:0007669"/>
    <property type="project" value="TreeGrafter"/>
</dbReference>
<dbReference type="InterPro" id="IPR056454">
    <property type="entry name" value="Beta-prop_IP5PC_F"/>
</dbReference>